<dbReference type="Pfam" id="PF08924">
    <property type="entry name" value="Rv2525c_GlyHyd-like"/>
    <property type="match status" value="1"/>
</dbReference>
<dbReference type="InterPro" id="IPR036366">
    <property type="entry name" value="PGBDSf"/>
</dbReference>
<evidence type="ECO:0000313" key="2">
    <source>
        <dbReference type="EMBL" id="XAH74395.1"/>
    </source>
</evidence>
<evidence type="ECO:0000313" key="3">
    <source>
        <dbReference type="Proteomes" id="UP001451571"/>
    </source>
</evidence>
<keyword evidence="2" id="KW-0378">Hydrolase</keyword>
<dbReference type="Gene3D" id="1.10.101.10">
    <property type="entry name" value="PGBD-like superfamily/PGBD"/>
    <property type="match status" value="2"/>
</dbReference>
<organism evidence="2 3">
    <name type="scientific">Kineothrix sedimenti</name>
    <dbReference type="NCBI Taxonomy" id="3123317"/>
    <lineage>
        <taxon>Bacteria</taxon>
        <taxon>Bacillati</taxon>
        <taxon>Bacillota</taxon>
        <taxon>Clostridia</taxon>
        <taxon>Lachnospirales</taxon>
        <taxon>Lachnospiraceae</taxon>
        <taxon>Kineothrix</taxon>
    </lineage>
</organism>
<dbReference type="Proteomes" id="UP001451571">
    <property type="component" value="Chromosome"/>
</dbReference>
<protein>
    <submittedName>
        <fullName evidence="2">Glycoside hydrolase domain-containing protein</fullName>
    </submittedName>
</protein>
<feature type="domain" description="Rv2525c-like glycoside hydrolase-like" evidence="1">
    <location>
        <begin position="308"/>
        <end position="473"/>
    </location>
</feature>
<evidence type="ECO:0000259" key="1">
    <source>
        <dbReference type="Pfam" id="PF08924"/>
    </source>
</evidence>
<accession>A0ABZ3EX46</accession>
<proteinExistence type="predicted"/>
<dbReference type="CDD" id="cd06418">
    <property type="entry name" value="GH25_BacA-like"/>
    <property type="match status" value="1"/>
</dbReference>
<gene>
    <name evidence="2" type="ORF">V6984_01100</name>
</gene>
<dbReference type="InterPro" id="IPR017853">
    <property type="entry name" value="GH"/>
</dbReference>
<keyword evidence="3" id="KW-1185">Reference proteome</keyword>
<dbReference type="InterPro" id="IPR036365">
    <property type="entry name" value="PGBD-like_sf"/>
</dbReference>
<sequence length="822" mass="91557">MDAKVLQVQEWLNQTYPNYFSIVSGSFPVDMDGITGNTTVKALVMALQIEVSATPIDGVMGSGTINKCPTIGATSSDRLLRIIQGGLFCKGYNAGIFDGIYGTSTGNAIISFKRDAGFTTTDGTISPMFTKALLNTDPFVMVAGSSSKIREVQQFLNSNYYNLFWQSLGLIPTWGKYERKTNKSLIYAIQKEIGTTPDGAIGPNTFNLFPVVNKNSADSIHIKLIRCALICNGFETAINNSFDNTLAETVEAFQKFMLLNIDPLVTLGAVNRRTWGALLLSKGDTERNKNACDCSTKLSVDMAKGLFEQGFRYVGRYLTKVAGGLDKNLTTDEIQNILKSGLSIFPIFQENNSSVANFTYEKGLSDAAKAVTAARSLKIPARTVIYFAVDCDLTDEQISSNALPYFNAVNEYFALNNAPYLIGVYGSRNVCIRISQENYAKFSFVGDMSTGYSGNLGYKLPENWSFDQFYENSSYPVANTRIGLDYNIASGRDPGFTHVDLSVDYIPPYLPSGADMDGATAITTLIDYVNLLERAYWNFTKDRGYSNTERTYKCCLGVLDYIFQHKYSDIKWELTTPIQHDFLLWINQSAELDNLFYPYINYSEEIVNGVVLETRPTLVSDNDYGLMEFAHLAIAIKCYLDSRFPSPWSTWAGDLATAINEAWVNSGQSTGLMDNLEVAYARVGASEPKTTSPADTRQFNYYDIIADIDGYKIAELIQEEMKAVNNGSNTDMYILSSTLRKYYGVERLYKNRFEYCLNEQGFSTANVPNAIELSYHLVNYMIATDQTILVTMFCNDAIQNNASVEGACLAYANFILYMYTHK</sequence>
<dbReference type="Gene3D" id="3.20.20.80">
    <property type="entry name" value="Glycosidases"/>
    <property type="match status" value="1"/>
</dbReference>
<dbReference type="EMBL" id="CP146256">
    <property type="protein sequence ID" value="XAH74395.1"/>
    <property type="molecule type" value="Genomic_DNA"/>
</dbReference>
<dbReference type="GO" id="GO:0016787">
    <property type="term" value="F:hydrolase activity"/>
    <property type="evidence" value="ECO:0007669"/>
    <property type="project" value="UniProtKB-KW"/>
</dbReference>
<reference evidence="2 3" key="1">
    <citation type="submission" date="2024-02" db="EMBL/GenBank/DDBJ databases">
        <title>Bacterial strain from lacustrine sediment.</title>
        <authorList>
            <person name="Petit C."/>
            <person name="Fadhlaoui K."/>
        </authorList>
    </citation>
    <scope>NUCLEOTIDE SEQUENCE [LARGE SCALE GENOMIC DNA]</scope>
    <source>
        <strain evidence="2 3">IPX-CK</strain>
    </source>
</reference>
<dbReference type="SUPFAM" id="SSF47090">
    <property type="entry name" value="PGBD-like"/>
    <property type="match status" value="1"/>
</dbReference>
<dbReference type="SUPFAM" id="SSF51445">
    <property type="entry name" value="(Trans)glycosidases"/>
    <property type="match status" value="1"/>
</dbReference>
<name>A0ABZ3EX46_9FIRM</name>
<dbReference type="RefSeq" id="WP_342757988.1">
    <property type="nucleotide sequence ID" value="NZ_CP146256.1"/>
</dbReference>
<dbReference type="InterPro" id="IPR015020">
    <property type="entry name" value="Rv2525c-like_Glyco_Hydro-like"/>
</dbReference>